<sequence length="257" mass="27399">MAVDIQTDKSQAVVIVTGGARGIGNAFARRLAEDGYHVAIMDLQGAQEAAEQIRREGGLADGYNANVVDAADWDRVLGQVGISGKRLHGLVNNAALFASLEMQPFEKVEKQEWMRVMEVNTFGPFLAIQKVAPILTKGGGGAIVNVASTSPLKGVTGMLHYVCSKGAVIAMTRSLARELGDRSITVNAVAPGFTLSEGILQNKEHVEKFRDLGKNGRALKRDQLPEDLQGAVSFLINRDASFITGQTIIVDGGAHFG</sequence>
<dbReference type="PANTHER" id="PTHR42760">
    <property type="entry name" value="SHORT-CHAIN DEHYDROGENASES/REDUCTASES FAMILY MEMBER"/>
    <property type="match status" value="1"/>
</dbReference>
<organism evidence="3">
    <name type="scientific">Pseudomonas putida</name>
    <name type="common">Arthrobacter siderocapsulatus</name>
    <dbReference type="NCBI Taxonomy" id="303"/>
    <lineage>
        <taxon>Bacteria</taxon>
        <taxon>Pseudomonadati</taxon>
        <taxon>Pseudomonadota</taxon>
        <taxon>Gammaproteobacteria</taxon>
        <taxon>Pseudomonadales</taxon>
        <taxon>Pseudomonadaceae</taxon>
        <taxon>Pseudomonas</taxon>
    </lineage>
</organism>
<dbReference type="EMBL" id="KT428599">
    <property type="protein sequence ID" value="ALP00402.1"/>
    <property type="molecule type" value="Genomic_DNA"/>
</dbReference>
<accession>A0A0S2PJE9</accession>
<dbReference type="PROSITE" id="PS00061">
    <property type="entry name" value="ADH_SHORT"/>
    <property type="match status" value="1"/>
</dbReference>
<dbReference type="InterPro" id="IPR036291">
    <property type="entry name" value="NAD(P)-bd_dom_sf"/>
</dbReference>
<dbReference type="InterPro" id="IPR020904">
    <property type="entry name" value="Sc_DH/Rdtase_CS"/>
</dbReference>
<evidence type="ECO:0000256" key="1">
    <source>
        <dbReference type="ARBA" id="ARBA00006484"/>
    </source>
</evidence>
<keyword evidence="2" id="KW-0560">Oxidoreductase</keyword>
<dbReference type="InterPro" id="IPR002347">
    <property type="entry name" value="SDR_fam"/>
</dbReference>
<dbReference type="FunFam" id="3.40.50.720:FF:000084">
    <property type="entry name" value="Short-chain dehydrogenase reductase"/>
    <property type="match status" value="1"/>
</dbReference>
<reference evidence="3" key="1">
    <citation type="journal article" date="2015" name="Appl. Environ. Microbiol.">
        <title>HipH Catalyzes the Hydroxylation of 4-Hydroxyisophthalate to Protocatechuate in 2,4-Xylenol Catabolism by Pseudomonas putida NCIMB 9866.</title>
        <authorList>
            <person name="Chao H.J."/>
            <person name="Chen Y.F."/>
            <person name="Fang T."/>
            <person name="Xu Y."/>
            <person name="Huang W.E."/>
            <person name="Zhou N.Y."/>
        </authorList>
    </citation>
    <scope>NUCLEOTIDE SEQUENCE</scope>
    <source>
        <strain evidence="3">NCIMB 9866</strain>
    </source>
</reference>
<dbReference type="SUPFAM" id="SSF51735">
    <property type="entry name" value="NAD(P)-binding Rossmann-fold domains"/>
    <property type="match status" value="1"/>
</dbReference>
<dbReference type="GO" id="GO:0016616">
    <property type="term" value="F:oxidoreductase activity, acting on the CH-OH group of donors, NAD or NADP as acceptor"/>
    <property type="evidence" value="ECO:0007669"/>
    <property type="project" value="TreeGrafter"/>
</dbReference>
<dbReference type="PRINTS" id="PR00080">
    <property type="entry name" value="SDRFAMILY"/>
</dbReference>
<proteinExistence type="inferred from homology"/>
<reference evidence="3" key="2">
    <citation type="submission" date="2015-08" db="EMBL/GenBank/DDBJ databases">
        <authorList>
            <person name="Babu N.S."/>
            <person name="Beckwith C.J."/>
            <person name="Beseler K.G."/>
            <person name="Brison A."/>
            <person name="Carone J.V."/>
            <person name="Caskin T.P."/>
            <person name="Diamond M."/>
            <person name="Durham M.E."/>
            <person name="Foxe J.M."/>
            <person name="Go M."/>
            <person name="Henderson B.A."/>
            <person name="Jones I.B."/>
            <person name="McGettigan J.A."/>
            <person name="Micheletti S.J."/>
            <person name="Nasrallah M.E."/>
            <person name="Ortiz D."/>
            <person name="Piller C.R."/>
            <person name="Privatt S.R."/>
            <person name="Schneider S.L."/>
            <person name="Sharp S."/>
            <person name="Smith T.C."/>
            <person name="Stanton J.D."/>
            <person name="Ullery H.E."/>
            <person name="Wilson R.J."/>
            <person name="Serrano M.G."/>
            <person name="Buck G."/>
            <person name="Lee V."/>
            <person name="Wang Y."/>
            <person name="Carvalho R."/>
            <person name="Voegtly L."/>
            <person name="Shi R."/>
            <person name="Duckworth R."/>
            <person name="Johnson A."/>
            <person name="Loviza R."/>
            <person name="Walstead R."/>
            <person name="Shah Z."/>
            <person name="Kiflezghi M."/>
            <person name="Wade K."/>
            <person name="Ball S.L."/>
            <person name="Bradley K.W."/>
            <person name="Asai D.J."/>
            <person name="Bowman C.A."/>
            <person name="Russell D.A."/>
            <person name="Pope W.H."/>
            <person name="Jacobs-Sera D."/>
            <person name="Hendrix R.W."/>
            <person name="Hatfull G.F."/>
        </authorList>
    </citation>
    <scope>NUCLEOTIDE SEQUENCE</scope>
    <source>
        <strain evidence="3">NCIMB 9866</strain>
    </source>
</reference>
<name>A0A0S2PJE9_PSEPU</name>
<dbReference type="Pfam" id="PF13561">
    <property type="entry name" value="adh_short_C2"/>
    <property type="match status" value="1"/>
</dbReference>
<dbReference type="PRINTS" id="PR00081">
    <property type="entry name" value="GDHRDH"/>
</dbReference>
<evidence type="ECO:0000256" key="2">
    <source>
        <dbReference type="ARBA" id="ARBA00023002"/>
    </source>
</evidence>
<evidence type="ECO:0000313" key="3">
    <source>
        <dbReference type="EMBL" id="ALP00402.1"/>
    </source>
</evidence>
<dbReference type="Gene3D" id="3.40.50.720">
    <property type="entry name" value="NAD(P)-binding Rossmann-like Domain"/>
    <property type="match status" value="1"/>
</dbReference>
<comment type="similarity">
    <text evidence="1">Belongs to the short-chain dehydrogenases/reductases (SDR) family.</text>
</comment>
<dbReference type="CDD" id="cd05233">
    <property type="entry name" value="SDR_c"/>
    <property type="match status" value="1"/>
</dbReference>
<dbReference type="PANTHER" id="PTHR42760:SF115">
    <property type="entry name" value="3-OXOACYL-[ACYL-CARRIER-PROTEIN] REDUCTASE FABG"/>
    <property type="match status" value="1"/>
</dbReference>
<protein>
    <submittedName>
        <fullName evidence="3">FabG</fullName>
    </submittedName>
</protein>
<gene>
    <name evidence="3" type="primary">fabG</name>
</gene>
<dbReference type="AlphaFoldDB" id="A0A0S2PJE9"/>